<organism evidence="4 5">
    <name type="scientific">Aldrovandia affinis</name>
    <dbReference type="NCBI Taxonomy" id="143900"/>
    <lineage>
        <taxon>Eukaryota</taxon>
        <taxon>Metazoa</taxon>
        <taxon>Chordata</taxon>
        <taxon>Craniata</taxon>
        <taxon>Vertebrata</taxon>
        <taxon>Euteleostomi</taxon>
        <taxon>Actinopterygii</taxon>
        <taxon>Neopterygii</taxon>
        <taxon>Teleostei</taxon>
        <taxon>Notacanthiformes</taxon>
        <taxon>Halosauridae</taxon>
        <taxon>Aldrovandia</taxon>
    </lineage>
</organism>
<sequence>MQELAHCTQRRNLQCAPPSKTESTSTPPARTTVATGTKGEDAHCTDTGFVPSAHSDLRFYSEPTKQDRECYTCSKSLPPQHCLHCPAHRRLRSGEADDQRPRRFRGGRNRGVFLLSVPPPARWTVLYELLQNNGTVTHGEYSAHGREVAQFTLWIRSPSYEGHYSCRASVQNQSAVPATVSDAHYFRVIEPVEGAELISVPPLAEVFEGSGLTLACSATLEDAGNYSCKAWNRLNGSHIYFATSHLLVKVKVPVSKPRMSFTVHKEGDVLLAHVTCWLDRGTPPVNLALYNRTGEALVSRETDRLHTVFSVPIHLSRRAEGVWCRAANGDRPVASDVLTLEVVPVGGAVTLKPDLYERGDFYRIEEPSRALVLTSITASSSGFYHCVATDSFDSTNRITSERLLIDGTAQNLISVVALAVVLACFLFLVCLVTVCCVYGVIYRRTLSPLKPRPTFITDMESEDEEPIEEEYMEDVELMKAPNIEDADQREEDSLEEWPDLERALTIRCMDENTADTYT</sequence>
<dbReference type="Proteomes" id="UP001221898">
    <property type="component" value="Unassembled WGS sequence"/>
</dbReference>
<evidence type="ECO:0000256" key="2">
    <source>
        <dbReference type="SAM" id="Phobius"/>
    </source>
</evidence>
<evidence type="ECO:0000259" key="3">
    <source>
        <dbReference type="SMART" id="SM00409"/>
    </source>
</evidence>
<dbReference type="SMART" id="SM00409">
    <property type="entry name" value="IG"/>
    <property type="match status" value="2"/>
</dbReference>
<protein>
    <recommendedName>
        <fullName evidence="3">Immunoglobulin domain-containing protein</fullName>
    </recommendedName>
</protein>
<dbReference type="InterPro" id="IPR036179">
    <property type="entry name" value="Ig-like_dom_sf"/>
</dbReference>
<feature type="domain" description="Immunoglobulin" evidence="3">
    <location>
        <begin position="338"/>
        <end position="403"/>
    </location>
</feature>
<evidence type="ECO:0000313" key="4">
    <source>
        <dbReference type="EMBL" id="KAJ8367530.1"/>
    </source>
</evidence>
<comment type="caution">
    <text evidence="4">The sequence shown here is derived from an EMBL/GenBank/DDBJ whole genome shotgun (WGS) entry which is preliminary data.</text>
</comment>
<gene>
    <name evidence="4" type="ORF">AAFF_G00315030</name>
</gene>
<dbReference type="InterPro" id="IPR003599">
    <property type="entry name" value="Ig_sub"/>
</dbReference>
<feature type="transmembrane region" description="Helical" evidence="2">
    <location>
        <begin position="412"/>
        <end position="442"/>
    </location>
</feature>
<dbReference type="AlphaFoldDB" id="A0AAD7R9S2"/>
<dbReference type="EMBL" id="JAINUG010000469">
    <property type="protein sequence ID" value="KAJ8367530.1"/>
    <property type="molecule type" value="Genomic_DNA"/>
</dbReference>
<dbReference type="SUPFAM" id="SSF48726">
    <property type="entry name" value="Immunoglobulin"/>
    <property type="match status" value="1"/>
</dbReference>
<keyword evidence="5" id="KW-1185">Reference proteome</keyword>
<keyword evidence="2" id="KW-0812">Transmembrane</keyword>
<feature type="compositionally biased region" description="Low complexity" evidence="1">
    <location>
        <begin position="17"/>
        <end position="28"/>
    </location>
</feature>
<proteinExistence type="predicted"/>
<accession>A0AAD7R9S2</accession>
<feature type="domain" description="Immunoglobulin" evidence="3">
    <location>
        <begin position="201"/>
        <end position="249"/>
    </location>
</feature>
<keyword evidence="2" id="KW-1133">Transmembrane helix</keyword>
<feature type="region of interest" description="Disordered" evidence="1">
    <location>
        <begin position="1"/>
        <end position="40"/>
    </location>
</feature>
<name>A0AAD7R9S2_9TELE</name>
<keyword evidence="2" id="KW-0472">Membrane</keyword>
<reference evidence="4" key="1">
    <citation type="journal article" date="2023" name="Science">
        <title>Genome structures resolve the early diversification of teleost fishes.</title>
        <authorList>
            <person name="Parey E."/>
            <person name="Louis A."/>
            <person name="Montfort J."/>
            <person name="Bouchez O."/>
            <person name="Roques C."/>
            <person name="Iampietro C."/>
            <person name="Lluch J."/>
            <person name="Castinel A."/>
            <person name="Donnadieu C."/>
            <person name="Desvignes T."/>
            <person name="Floi Bucao C."/>
            <person name="Jouanno E."/>
            <person name="Wen M."/>
            <person name="Mejri S."/>
            <person name="Dirks R."/>
            <person name="Jansen H."/>
            <person name="Henkel C."/>
            <person name="Chen W.J."/>
            <person name="Zahm M."/>
            <person name="Cabau C."/>
            <person name="Klopp C."/>
            <person name="Thompson A.W."/>
            <person name="Robinson-Rechavi M."/>
            <person name="Braasch I."/>
            <person name="Lecointre G."/>
            <person name="Bobe J."/>
            <person name="Postlethwait J.H."/>
            <person name="Berthelot C."/>
            <person name="Roest Crollius H."/>
            <person name="Guiguen Y."/>
        </authorList>
    </citation>
    <scope>NUCLEOTIDE SEQUENCE</scope>
    <source>
        <strain evidence="4">NC1722</strain>
    </source>
</reference>
<evidence type="ECO:0000313" key="5">
    <source>
        <dbReference type="Proteomes" id="UP001221898"/>
    </source>
</evidence>
<evidence type="ECO:0000256" key="1">
    <source>
        <dbReference type="SAM" id="MobiDB-lite"/>
    </source>
</evidence>